<evidence type="ECO:0000259" key="1">
    <source>
        <dbReference type="Pfam" id="PF08279"/>
    </source>
</evidence>
<organism evidence="3 4">
    <name type="scientific">Undibacterium parvum</name>
    <dbReference type="NCBI Taxonomy" id="401471"/>
    <lineage>
        <taxon>Bacteria</taxon>
        <taxon>Pseudomonadati</taxon>
        <taxon>Pseudomonadota</taxon>
        <taxon>Betaproteobacteria</taxon>
        <taxon>Burkholderiales</taxon>
        <taxon>Oxalobacteraceae</taxon>
        <taxon>Undibacterium</taxon>
    </lineage>
</organism>
<dbReference type="GO" id="GO:0006355">
    <property type="term" value="P:regulation of DNA-templated transcription"/>
    <property type="evidence" value="ECO:0007669"/>
    <property type="project" value="UniProtKB-ARBA"/>
</dbReference>
<feature type="domain" description="Helix-turn-helix type 11" evidence="1">
    <location>
        <begin position="8"/>
        <end position="50"/>
    </location>
</feature>
<dbReference type="InterPro" id="IPR036390">
    <property type="entry name" value="WH_DNA-bd_sf"/>
</dbReference>
<protein>
    <submittedName>
        <fullName evidence="3">HTH domain-containing protein</fullName>
    </submittedName>
</protein>
<dbReference type="InterPro" id="IPR011991">
    <property type="entry name" value="ArsR-like_HTH"/>
</dbReference>
<keyword evidence="4" id="KW-1185">Reference proteome</keyword>
<dbReference type="Gene3D" id="1.10.10.10">
    <property type="entry name" value="Winged helix-like DNA-binding domain superfamily/Winged helix DNA-binding domain"/>
    <property type="match status" value="1"/>
</dbReference>
<dbReference type="SUPFAM" id="SSF46785">
    <property type="entry name" value="Winged helix' DNA-binding domain"/>
    <property type="match status" value="1"/>
</dbReference>
<dbReference type="InterPro" id="IPR041359">
    <property type="entry name" value="MetOD1"/>
</dbReference>
<dbReference type="Gene3D" id="3.30.1380.20">
    <property type="entry name" value="Trafficking protein particle complex subunit 3"/>
    <property type="match status" value="1"/>
</dbReference>
<feature type="domain" description="Metanogen output" evidence="2">
    <location>
        <begin position="120"/>
        <end position="207"/>
    </location>
</feature>
<dbReference type="CDD" id="cd00090">
    <property type="entry name" value="HTH_ARSR"/>
    <property type="match status" value="1"/>
</dbReference>
<dbReference type="InterPro" id="IPR036388">
    <property type="entry name" value="WH-like_DNA-bd_sf"/>
</dbReference>
<dbReference type="OrthoDB" id="8545200at2"/>
<dbReference type="EMBL" id="CP034464">
    <property type="protein sequence ID" value="AZP11415.1"/>
    <property type="molecule type" value="Genomic_DNA"/>
</dbReference>
<dbReference type="KEGG" id="upv:EJN92_05010"/>
<reference evidence="3 4" key="1">
    <citation type="journal article" date="2011" name="Int. J. Syst. Evol. Microbiol.">
        <title>Description of Undibacterium oligocarboniphilum sp. nov., isolated from purified water, and Undibacterium pigrum strain CCUG 49012 as the type strain of Undibacterium parvum sp. nov., and emended descriptions of the genus Undibacterium and the species Undibacterium pigrum.</title>
        <authorList>
            <person name="Eder W."/>
            <person name="Wanner G."/>
            <person name="Ludwig W."/>
            <person name="Busse H.J."/>
            <person name="Ziemke-Kageler F."/>
            <person name="Lang E."/>
        </authorList>
    </citation>
    <scope>NUCLEOTIDE SEQUENCE [LARGE SCALE GENOMIC DNA]</scope>
    <source>
        <strain evidence="3 4">DSM 23061</strain>
    </source>
</reference>
<dbReference type="Proteomes" id="UP000275663">
    <property type="component" value="Chromosome"/>
</dbReference>
<dbReference type="AlphaFoldDB" id="A0A3S9HH26"/>
<evidence type="ECO:0000313" key="4">
    <source>
        <dbReference type="Proteomes" id="UP000275663"/>
    </source>
</evidence>
<evidence type="ECO:0000259" key="2">
    <source>
        <dbReference type="Pfam" id="PF18546"/>
    </source>
</evidence>
<dbReference type="RefSeq" id="WP_126126803.1">
    <property type="nucleotide sequence ID" value="NZ_CP034464.1"/>
</dbReference>
<dbReference type="InterPro" id="IPR013196">
    <property type="entry name" value="HTH_11"/>
</dbReference>
<gene>
    <name evidence="3" type="ORF">EJN92_05010</name>
</gene>
<dbReference type="Pfam" id="PF18546">
    <property type="entry name" value="MetOD1"/>
    <property type="match status" value="1"/>
</dbReference>
<name>A0A3S9HH26_9BURK</name>
<dbReference type="Pfam" id="PF08279">
    <property type="entry name" value="HTH_11"/>
    <property type="match status" value="1"/>
</dbReference>
<evidence type="ECO:0000313" key="3">
    <source>
        <dbReference type="EMBL" id="AZP11415.1"/>
    </source>
</evidence>
<sequence>MLEILGMRQKELLKLLLKNKTGMTADELSAQLSITRNAVRQHLASLENDGLLKKGQTRASGGRPEQLYLLTDKGNECFTRHYAWFAQLLVESLQQESGADEVGERFTLMGTRIGKQLSSQHPELSVRADKVKKLAEIMEQLGYSANAMLSDNAEKIEASNCVFHTLAVANPHICKFDVALLSAFTDSAVEHQECMATGGNVCRFKFKAS</sequence>
<accession>A0A3S9HH26</accession>
<proteinExistence type="predicted"/>